<comment type="caution">
    <text evidence="4">The sequence shown here is derived from an EMBL/GenBank/DDBJ whole genome shotgun (WGS) entry which is preliminary data.</text>
</comment>
<dbReference type="STRING" id="1237896.T0JPX9"/>
<evidence type="ECO:0000313" key="5">
    <source>
        <dbReference type="Proteomes" id="UP000015530"/>
    </source>
</evidence>
<evidence type="ECO:0000259" key="3">
    <source>
        <dbReference type="Pfam" id="PF24840"/>
    </source>
</evidence>
<protein>
    <recommendedName>
        <fullName evidence="3">SigF-like NTF2-like domain-containing protein</fullName>
    </recommendedName>
</protein>
<evidence type="ECO:0000256" key="1">
    <source>
        <dbReference type="SAM" id="MobiDB-lite"/>
    </source>
</evidence>
<keyword evidence="2" id="KW-0812">Transmembrane</keyword>
<proteinExistence type="predicted"/>
<feature type="transmembrane region" description="Helical" evidence="2">
    <location>
        <begin position="340"/>
        <end position="362"/>
    </location>
</feature>
<feature type="transmembrane region" description="Helical" evidence="2">
    <location>
        <begin position="429"/>
        <end position="450"/>
    </location>
</feature>
<sequence length="480" mass="55580">MPLINRQNLDDDVVVPAHYGGWSPLSPGAVVGVTLGAVVGFLLVLWMFYTCINFGRAPVEPSSSSLYTPTATSVLSVRSRSRHHRKHRSPARGPRIIATEEVRVRERDSVSRTRGGPIIVDADPPMVERRTSRGPPPPRIVTDEEEEVVVIEEHEPERRRRRRHSSSHRHMKEIKTVIRDLVQGSPKEQYDALFNHFTEDAAFTHPFCHVPSFGNVDIPFLFTINSRWLVLMIYRWYRILSPNIAMNIESAVLDQRANLLYVKMSQDFRLWFVPFYSAPVDFVVVLRLETRNVDDQNRPLPRNQTDASAVGARQRHFIIHQEDHYQVGEWLRFLVPFFGYWAWHVWTLLSTILCAAGALIGYPVTRYFDWQATTQNGAQRLRFLGRRLFELLRPFAEHVLNPLRPLGHRVADWLQTTPVGNFVRKQIGLLLFVVVYGTMYVILFIGWPWYLLYKNICNGDGTNNSDYYTEEEVAWMDLTL</sequence>
<feature type="compositionally biased region" description="Polar residues" evidence="1">
    <location>
        <begin position="62"/>
        <end position="72"/>
    </location>
</feature>
<dbReference type="Proteomes" id="UP000015530">
    <property type="component" value="Unassembled WGS sequence"/>
</dbReference>
<reference evidence="5" key="1">
    <citation type="journal article" date="2013" name="Mol. Plant Microbe Interact.">
        <title>Global aspects of pacC regulation of pathogenicity genes in Colletotrichum gloeosporioides as revealed by transcriptome analysis.</title>
        <authorList>
            <person name="Alkan N."/>
            <person name="Meng X."/>
            <person name="Friedlander G."/>
            <person name="Reuveni E."/>
            <person name="Sukno S."/>
            <person name="Sherman A."/>
            <person name="Thon M."/>
            <person name="Fluhr R."/>
            <person name="Prusky D."/>
        </authorList>
    </citation>
    <scope>NUCLEOTIDE SEQUENCE [LARGE SCALE GENOMIC DNA]</scope>
    <source>
        <strain evidence="5">Cg-14</strain>
    </source>
</reference>
<dbReference type="InterPro" id="IPR057514">
    <property type="entry name" value="NTF2_SigF"/>
</dbReference>
<dbReference type="eggNOG" id="ENOG502S534">
    <property type="taxonomic scope" value="Eukaryota"/>
</dbReference>
<dbReference type="Pfam" id="PF24840">
    <property type="entry name" value="NTF2_SigF"/>
    <property type="match status" value="1"/>
</dbReference>
<dbReference type="EMBL" id="AMYD01003770">
    <property type="protein sequence ID" value="EQB45277.1"/>
    <property type="molecule type" value="Genomic_DNA"/>
</dbReference>
<keyword evidence="2" id="KW-0472">Membrane</keyword>
<evidence type="ECO:0000256" key="2">
    <source>
        <dbReference type="SAM" id="Phobius"/>
    </source>
</evidence>
<accession>T0JPX9</accession>
<dbReference type="HOGENOM" id="CLU_568588_0_0_1"/>
<feature type="domain" description="SigF-like NTF2-like" evidence="3">
    <location>
        <begin position="172"/>
        <end position="291"/>
    </location>
</feature>
<dbReference type="PANTHER" id="PTHR35393:SF1">
    <property type="entry name" value="SNOAL-LIKE DOMAIN-CONTAINING PROTEIN"/>
    <property type="match status" value="1"/>
</dbReference>
<feature type="compositionally biased region" description="Basic residues" evidence="1">
    <location>
        <begin position="79"/>
        <end position="90"/>
    </location>
</feature>
<name>T0JPX9_COLGC</name>
<feature type="region of interest" description="Disordered" evidence="1">
    <location>
        <begin position="62"/>
        <end position="94"/>
    </location>
</feature>
<dbReference type="PANTHER" id="PTHR35393">
    <property type="entry name" value="CHROMOSOME 1, WHOLE GENOME SHOTGUN SEQUENCE"/>
    <property type="match status" value="1"/>
</dbReference>
<keyword evidence="2" id="KW-1133">Transmembrane helix</keyword>
<gene>
    <name evidence="4" type="ORF">CGLO_15865</name>
</gene>
<evidence type="ECO:0000313" key="4">
    <source>
        <dbReference type="EMBL" id="EQB45277.1"/>
    </source>
</evidence>
<dbReference type="AlphaFoldDB" id="T0JPX9"/>
<feature type="transmembrane region" description="Helical" evidence="2">
    <location>
        <begin position="29"/>
        <end position="49"/>
    </location>
</feature>
<feature type="region of interest" description="Disordered" evidence="1">
    <location>
        <begin position="107"/>
        <end position="140"/>
    </location>
</feature>
<organism evidence="4 5">
    <name type="scientific">Colletotrichum gloeosporioides (strain Cg-14)</name>
    <name type="common">Anthracnose fungus</name>
    <name type="synonym">Glomerella cingulata</name>
    <dbReference type="NCBI Taxonomy" id="1237896"/>
    <lineage>
        <taxon>Eukaryota</taxon>
        <taxon>Fungi</taxon>
        <taxon>Dikarya</taxon>
        <taxon>Ascomycota</taxon>
        <taxon>Pezizomycotina</taxon>
        <taxon>Sordariomycetes</taxon>
        <taxon>Hypocreomycetidae</taxon>
        <taxon>Glomerellales</taxon>
        <taxon>Glomerellaceae</taxon>
        <taxon>Colletotrichum</taxon>
        <taxon>Colletotrichum gloeosporioides species complex</taxon>
    </lineage>
</organism>
<dbReference type="OrthoDB" id="2344312at2759"/>